<sequence>MEKRDLSSEAEEECVKKTRVVLDKGQNGPSARILEKMGGEKGSAGKGLDVKLHPLLRKSFNLPSTITTSSRNPLKQSRLVASSSSAFNPYISQTSSLIANSHKPKPLKFNLQGKFISKGDKFREQLRLENEERQKHDQLAEQGLLANENLREDHYRLQFPPLVEWWDRPYLRDNNYTRINDENRLVLDNEEQPITCYIQHPVLLEPIWEQTTSHNAPIPMFLTAKEKKRMRKNDRQIRHKEKQDRIKLGLDPPPPPKVKLSNLMTVLTNEAIKDPTAVENKVRKQVEERLQKHLRDNEARKLTSEQKRAKIFARQEKDIANGVYTTIFKINSLDNPSHFYKVDINAKQGNLFGICLKNPKFNLVVVEGGEKSMKHYKKLLMNRIKWSETGDEENTGLSKCKILWEGRLPQINFEKWSIMYSRNDEEAIKVLKKFGMENYWTIAQDSQESTN</sequence>
<feature type="region of interest" description="Disordered" evidence="5">
    <location>
        <begin position="27"/>
        <end position="46"/>
    </location>
</feature>
<feature type="domain" description="Pre-mRNA-splicing factor 3" evidence="7">
    <location>
        <begin position="88"/>
        <end position="303"/>
    </location>
</feature>
<dbReference type="AlphaFoldDB" id="A0AAI9SX38"/>
<dbReference type="GO" id="GO:0000398">
    <property type="term" value="P:mRNA splicing, via spliceosome"/>
    <property type="evidence" value="ECO:0007669"/>
    <property type="project" value="InterPro"/>
</dbReference>
<dbReference type="RefSeq" id="XP_049180467.1">
    <property type="nucleotide sequence ID" value="XM_049323725.1"/>
</dbReference>
<evidence type="ECO:0000256" key="3">
    <source>
        <dbReference type="ARBA" id="ARBA00023187"/>
    </source>
</evidence>
<evidence type="ECO:0000313" key="9">
    <source>
        <dbReference type="Proteomes" id="UP001202479"/>
    </source>
</evidence>
<dbReference type="GO" id="GO:0046540">
    <property type="term" value="C:U4/U6 x U5 tri-snRNP complex"/>
    <property type="evidence" value="ECO:0007669"/>
    <property type="project" value="InterPro"/>
</dbReference>
<dbReference type="PANTHER" id="PTHR14212:SF0">
    <property type="entry name" value="U4_U6 SMALL NUCLEAR RIBONUCLEOPROTEIN PRP3"/>
    <property type="match status" value="1"/>
</dbReference>
<name>A0AAI9SX38_9ASCO</name>
<dbReference type="InterPro" id="IPR013881">
    <property type="entry name" value="Pre-mRNA_splic_Prp3_dom"/>
</dbReference>
<dbReference type="EMBL" id="JAHUZD010000088">
    <property type="protein sequence ID" value="KAI3404722.2"/>
    <property type="molecule type" value="Genomic_DNA"/>
</dbReference>
<dbReference type="CDD" id="cd24162">
    <property type="entry name" value="Prp3_C"/>
    <property type="match status" value="1"/>
</dbReference>
<dbReference type="GeneID" id="73380107"/>
<evidence type="ECO:0000256" key="4">
    <source>
        <dbReference type="ARBA" id="ARBA00023242"/>
    </source>
</evidence>
<keyword evidence="3" id="KW-0508">mRNA splicing</keyword>
<feature type="domain" description="Small nuclear ribonucleoprotein Prp3 C-terminal" evidence="6">
    <location>
        <begin position="327"/>
        <end position="443"/>
    </location>
</feature>
<evidence type="ECO:0000256" key="1">
    <source>
        <dbReference type="ARBA" id="ARBA00004123"/>
    </source>
</evidence>
<comment type="subcellular location">
    <subcellularLocation>
        <location evidence="1">Nucleus</location>
    </subcellularLocation>
</comment>
<gene>
    <name evidence="8" type="ORF">KGF56_002490</name>
</gene>
<proteinExistence type="predicted"/>
<evidence type="ECO:0000256" key="2">
    <source>
        <dbReference type="ARBA" id="ARBA00022664"/>
    </source>
</evidence>
<dbReference type="PANTHER" id="PTHR14212">
    <property type="entry name" value="U4/U6-ASSOCIATED RNA SPLICING FACTOR-RELATED"/>
    <property type="match status" value="1"/>
</dbReference>
<dbReference type="Pfam" id="PF08572">
    <property type="entry name" value="PRP3"/>
    <property type="match status" value="1"/>
</dbReference>
<evidence type="ECO:0000259" key="7">
    <source>
        <dbReference type="Pfam" id="PF08572"/>
    </source>
</evidence>
<keyword evidence="9" id="KW-1185">Reference proteome</keyword>
<dbReference type="InterPro" id="IPR010541">
    <property type="entry name" value="Prp3_C"/>
</dbReference>
<dbReference type="Pfam" id="PF06544">
    <property type="entry name" value="Prp3_C"/>
    <property type="match status" value="1"/>
</dbReference>
<keyword evidence="2" id="KW-0507">mRNA processing</keyword>
<dbReference type="Proteomes" id="UP001202479">
    <property type="component" value="Unassembled WGS sequence"/>
</dbReference>
<keyword evidence="4" id="KW-0539">Nucleus</keyword>
<reference evidence="8" key="1">
    <citation type="journal article" date="2022" name="DNA Res.">
        <title>Genome analysis of five recently described species of the CUG-Ser clade uncovers Candida theae as a new hybrid lineage with pathogenic potential in the Candida parapsilosis species complex.</title>
        <authorList>
            <person name="Mixao V."/>
            <person name="Del Olmo V."/>
            <person name="Hegedusova E."/>
            <person name="Saus E."/>
            <person name="Pryszcz L."/>
            <person name="Cillingova A."/>
            <person name="Nosek J."/>
            <person name="Gabaldon T."/>
        </authorList>
    </citation>
    <scope>NUCLEOTIDE SEQUENCE</scope>
    <source>
        <strain evidence="8">CBS 10844</strain>
    </source>
</reference>
<evidence type="ECO:0000313" key="8">
    <source>
        <dbReference type="EMBL" id="KAI3404722.2"/>
    </source>
</evidence>
<accession>A0AAI9SX38</accession>
<organism evidence="8 9">
    <name type="scientific">Candida oxycetoniae</name>
    <dbReference type="NCBI Taxonomy" id="497107"/>
    <lineage>
        <taxon>Eukaryota</taxon>
        <taxon>Fungi</taxon>
        <taxon>Dikarya</taxon>
        <taxon>Ascomycota</taxon>
        <taxon>Saccharomycotina</taxon>
        <taxon>Pichiomycetes</taxon>
        <taxon>Debaryomycetaceae</taxon>
        <taxon>Candida/Lodderomyces clade</taxon>
        <taxon>Candida</taxon>
    </lineage>
</organism>
<protein>
    <submittedName>
        <fullName evidence="8">PRP3</fullName>
    </submittedName>
</protein>
<comment type="caution">
    <text evidence="8">The sequence shown here is derived from an EMBL/GenBank/DDBJ whole genome shotgun (WGS) entry which is preliminary data.</text>
</comment>
<evidence type="ECO:0000256" key="5">
    <source>
        <dbReference type="SAM" id="MobiDB-lite"/>
    </source>
</evidence>
<dbReference type="InterPro" id="IPR027104">
    <property type="entry name" value="Prp3"/>
</dbReference>
<evidence type="ECO:0000259" key="6">
    <source>
        <dbReference type="Pfam" id="PF06544"/>
    </source>
</evidence>